<feature type="binding site" evidence="1">
    <location>
        <position position="106"/>
    </location>
    <ligand>
        <name>ATP</name>
        <dbReference type="ChEBI" id="CHEBI:30616"/>
    </ligand>
</feature>
<reference evidence="3" key="1">
    <citation type="journal article" date="2016" name="Gigascience">
        <title>De novo construction of an expanded transcriptome assembly for the western tarnished plant bug, Lygus hesperus.</title>
        <authorList>
            <person name="Tassone E.E."/>
            <person name="Geib S.M."/>
            <person name="Hall B."/>
            <person name="Fabrick J.A."/>
            <person name="Brent C.S."/>
            <person name="Hull J.J."/>
        </authorList>
    </citation>
    <scope>NUCLEOTIDE SEQUENCE</scope>
</reference>
<dbReference type="InterPro" id="IPR017441">
    <property type="entry name" value="Protein_kinase_ATP_BS"/>
</dbReference>
<keyword evidence="1" id="KW-0067">ATP-binding</keyword>
<dbReference type="EMBL" id="GDHC01012822">
    <property type="protein sequence ID" value="JAQ05807.1"/>
    <property type="molecule type" value="Transcribed_RNA"/>
</dbReference>
<keyword evidence="1" id="KW-0547">Nucleotide-binding</keyword>
<gene>
    <name evidence="3" type="primary">MPK1_0</name>
    <name evidence="3" type="ORF">g.8337</name>
</gene>
<dbReference type="AlphaFoldDB" id="A0A146LFP8"/>
<accession>A0A146LFP8</accession>
<sequence>MTGAQDTRTETADGDSSHTQGASNPSPVKPRRENDCYPDNTTPFPPWGSVKPSVGAINVLHAFKVFGVSYVVDAKYQPIRGIGRGAYGVVVAALDTDAKHKIAIKKIPKLFHDLIDA</sequence>
<name>A0A146LFP8_LYGHE</name>
<feature type="region of interest" description="Disordered" evidence="2">
    <location>
        <begin position="1"/>
        <end position="48"/>
    </location>
</feature>
<keyword evidence="3" id="KW-0808">Transferase</keyword>
<evidence type="ECO:0000313" key="3">
    <source>
        <dbReference type="EMBL" id="JAQ05807.1"/>
    </source>
</evidence>
<dbReference type="SUPFAM" id="SSF56112">
    <property type="entry name" value="Protein kinase-like (PK-like)"/>
    <property type="match status" value="1"/>
</dbReference>
<dbReference type="PROSITE" id="PS00107">
    <property type="entry name" value="PROTEIN_KINASE_ATP"/>
    <property type="match status" value="1"/>
</dbReference>
<dbReference type="InterPro" id="IPR011009">
    <property type="entry name" value="Kinase-like_dom_sf"/>
</dbReference>
<dbReference type="Gene3D" id="3.30.200.20">
    <property type="entry name" value="Phosphorylase Kinase, domain 1"/>
    <property type="match status" value="1"/>
</dbReference>
<proteinExistence type="predicted"/>
<keyword evidence="3" id="KW-0418">Kinase</keyword>
<evidence type="ECO:0000256" key="1">
    <source>
        <dbReference type="PROSITE-ProRule" id="PRU10141"/>
    </source>
</evidence>
<dbReference type="GO" id="GO:0005524">
    <property type="term" value="F:ATP binding"/>
    <property type="evidence" value="ECO:0007669"/>
    <property type="project" value="UniProtKB-UniRule"/>
</dbReference>
<organism evidence="3">
    <name type="scientific">Lygus hesperus</name>
    <name type="common">Western plant bug</name>
    <dbReference type="NCBI Taxonomy" id="30085"/>
    <lineage>
        <taxon>Eukaryota</taxon>
        <taxon>Metazoa</taxon>
        <taxon>Ecdysozoa</taxon>
        <taxon>Arthropoda</taxon>
        <taxon>Hexapoda</taxon>
        <taxon>Insecta</taxon>
        <taxon>Pterygota</taxon>
        <taxon>Neoptera</taxon>
        <taxon>Paraneoptera</taxon>
        <taxon>Hemiptera</taxon>
        <taxon>Heteroptera</taxon>
        <taxon>Panheteroptera</taxon>
        <taxon>Cimicomorpha</taxon>
        <taxon>Miridae</taxon>
        <taxon>Mirini</taxon>
        <taxon>Lygus</taxon>
    </lineage>
</organism>
<evidence type="ECO:0000256" key="2">
    <source>
        <dbReference type="SAM" id="MobiDB-lite"/>
    </source>
</evidence>
<feature type="compositionally biased region" description="Polar residues" evidence="2">
    <location>
        <begin position="17"/>
        <end position="26"/>
    </location>
</feature>
<protein>
    <submittedName>
        <fullName evidence="3">Mitogen-activated protein kinase 1</fullName>
    </submittedName>
</protein>
<feature type="non-terminal residue" evidence="3">
    <location>
        <position position="117"/>
    </location>
</feature>
<dbReference type="GO" id="GO:0016301">
    <property type="term" value="F:kinase activity"/>
    <property type="evidence" value="ECO:0007669"/>
    <property type="project" value="UniProtKB-KW"/>
</dbReference>